<comment type="caution">
    <text evidence="2">The sequence shown here is derived from an EMBL/GenBank/DDBJ whole genome shotgun (WGS) entry which is preliminary data.</text>
</comment>
<dbReference type="AlphaFoldDB" id="A0A1F5SBR0"/>
<protein>
    <submittedName>
        <fullName evidence="2">Uncharacterized protein</fullName>
    </submittedName>
</protein>
<proteinExistence type="predicted"/>
<evidence type="ECO:0000256" key="1">
    <source>
        <dbReference type="SAM" id="Phobius"/>
    </source>
</evidence>
<sequence>MTNSKIFAKIILDNTKLFYFLKTKTKNKMSLIKNQADCFNLEQTGLSAGQAGERYYNSIRKKAVEQEFSWPGLLISLSIAFFVVIISALALNFVNHSVASGQLYKFLG</sequence>
<dbReference type="Proteomes" id="UP000178783">
    <property type="component" value="Unassembled WGS sequence"/>
</dbReference>
<reference evidence="2 3" key="1">
    <citation type="journal article" date="2016" name="Nat. Commun.">
        <title>Thousands of microbial genomes shed light on interconnected biogeochemical processes in an aquifer system.</title>
        <authorList>
            <person name="Anantharaman K."/>
            <person name="Brown C.T."/>
            <person name="Hug L.A."/>
            <person name="Sharon I."/>
            <person name="Castelle C.J."/>
            <person name="Probst A.J."/>
            <person name="Thomas B.C."/>
            <person name="Singh A."/>
            <person name="Wilkins M.J."/>
            <person name="Karaoz U."/>
            <person name="Brodie E.L."/>
            <person name="Williams K.H."/>
            <person name="Hubbard S.S."/>
            <person name="Banfield J.F."/>
        </authorList>
    </citation>
    <scope>NUCLEOTIDE SEQUENCE [LARGE SCALE GENOMIC DNA]</scope>
</reference>
<keyword evidence="1" id="KW-1133">Transmembrane helix</keyword>
<keyword evidence="1" id="KW-0472">Membrane</keyword>
<gene>
    <name evidence="2" type="ORF">A3H66_00490</name>
</gene>
<evidence type="ECO:0000313" key="3">
    <source>
        <dbReference type="Proteomes" id="UP000178783"/>
    </source>
</evidence>
<name>A0A1F5SBR0_9BACT</name>
<organism evidence="2 3">
    <name type="scientific">Candidatus Falkowbacteria bacterium RIFCSPLOWO2_02_FULL_45_21</name>
    <dbReference type="NCBI Taxonomy" id="1797989"/>
    <lineage>
        <taxon>Bacteria</taxon>
        <taxon>Candidatus Falkowiibacteriota</taxon>
    </lineage>
</organism>
<dbReference type="EMBL" id="MFFW01000039">
    <property type="protein sequence ID" value="OGF24046.1"/>
    <property type="molecule type" value="Genomic_DNA"/>
</dbReference>
<keyword evidence="1" id="KW-0812">Transmembrane</keyword>
<feature type="transmembrane region" description="Helical" evidence="1">
    <location>
        <begin position="70"/>
        <end position="94"/>
    </location>
</feature>
<dbReference type="STRING" id="1797989.A3H66_00490"/>
<evidence type="ECO:0000313" key="2">
    <source>
        <dbReference type="EMBL" id="OGF24046.1"/>
    </source>
</evidence>
<accession>A0A1F5SBR0</accession>